<evidence type="ECO:0000313" key="4">
    <source>
        <dbReference type="Proteomes" id="UP000515406"/>
    </source>
</evidence>
<evidence type="ECO:0000313" key="3">
    <source>
        <dbReference type="EMBL" id="MDV7247969.1"/>
    </source>
</evidence>
<dbReference type="InterPro" id="IPR018958">
    <property type="entry name" value="Knr4/Smi1-like_dom"/>
</dbReference>
<dbReference type="InterPro" id="IPR037883">
    <property type="entry name" value="Knr4/Smi1-like_sf"/>
</dbReference>
<reference evidence="3 5" key="2">
    <citation type="submission" date="2023-10" db="EMBL/GenBank/DDBJ databases">
        <title>A new tool for lettuce pathogen research.</title>
        <authorList>
            <person name="Horton K.N."/>
            <person name="Cseke L.J."/>
            <person name="Badiwe M."/>
            <person name="Tesfaye D."/>
            <person name="Klein A."/>
            <person name="Su J."/>
            <person name="Potnis N."/>
            <person name="Gassmann W."/>
        </authorList>
    </citation>
    <scope>NUCLEOTIDE SEQUENCE [LARGE SCALE GENOMIC DNA]</scope>
    <source>
        <strain evidence="3 5">JSKH1901</strain>
    </source>
</reference>
<sequence length="204" mass="22298">MDASHPDADWRPADCPPLAWPDLVDDDARLRWYRQVCTAYAALLGDDAAQAASLQAVLACQARLGCALPPLLARYHCEVGSLALAETLCALGDTAPSIEPLQQAYPSIDEIEASAEEHALIPSLIVFGDYLGNGNLWCFHRDSGAVYYFDHDDGTMLTRLFDSVAGYLDALMLLCLGEIHDDDAAAQALLEARLGTQTVRKWRY</sequence>
<feature type="domain" description="Knr4/Smi1-like" evidence="1">
    <location>
        <begin position="52"/>
        <end position="169"/>
    </location>
</feature>
<reference evidence="2 4" key="1">
    <citation type="submission" date="2020-07" db="EMBL/GenBank/DDBJ databases">
        <authorList>
            <person name="Pothier F. J."/>
        </authorList>
    </citation>
    <scope>NUCLEOTIDE SEQUENCE [LARGE SCALE GENOMIC DNA]</scope>
    <source>
        <strain evidence="2 4">CFBP 498</strain>
    </source>
</reference>
<evidence type="ECO:0000313" key="5">
    <source>
        <dbReference type="Proteomes" id="UP001187425"/>
    </source>
</evidence>
<dbReference type="SUPFAM" id="SSF160631">
    <property type="entry name" value="SMI1/KNR4-like"/>
    <property type="match status" value="1"/>
</dbReference>
<dbReference type="EMBL" id="JAWMQI010000015">
    <property type="protein sequence ID" value="MDV7247969.1"/>
    <property type="molecule type" value="Genomic_DNA"/>
</dbReference>
<organism evidence="2 4">
    <name type="scientific">Xanthomonas hortorum pv. vitians</name>
    <dbReference type="NCBI Taxonomy" id="83224"/>
    <lineage>
        <taxon>Bacteria</taxon>
        <taxon>Pseudomonadati</taxon>
        <taxon>Pseudomonadota</taxon>
        <taxon>Gammaproteobacteria</taxon>
        <taxon>Lysobacterales</taxon>
        <taxon>Lysobacteraceae</taxon>
        <taxon>Xanthomonas</taxon>
    </lineage>
</organism>
<dbReference type="Gene3D" id="3.40.1580.10">
    <property type="entry name" value="SMI1/KNR4-like"/>
    <property type="match status" value="1"/>
</dbReference>
<proteinExistence type="predicted"/>
<dbReference type="Proteomes" id="UP000515406">
    <property type="component" value="Chromosome"/>
</dbReference>
<dbReference type="RefSeq" id="WP_074058932.1">
    <property type="nucleotide sequence ID" value="NZ_CP060399.1"/>
</dbReference>
<accession>A0A6V7BFT9</accession>
<gene>
    <name evidence="2" type="ORF">CFBP498_02530</name>
    <name evidence="3" type="ORF">R4K57_05965</name>
</gene>
<evidence type="ECO:0000313" key="2">
    <source>
        <dbReference type="EMBL" id="CAD0301041.1"/>
    </source>
</evidence>
<keyword evidence="4" id="KW-1185">Reference proteome</keyword>
<dbReference type="EMBL" id="LR828257">
    <property type="protein sequence ID" value="CAD0301041.1"/>
    <property type="molecule type" value="Genomic_DNA"/>
</dbReference>
<dbReference type="AlphaFoldDB" id="A0A6V7BFT9"/>
<dbReference type="EMBL" id="LR828257">
    <property type="protein sequence ID" value="CAD0301032.1"/>
    <property type="molecule type" value="Genomic_DNA"/>
</dbReference>
<dbReference type="Pfam" id="PF09346">
    <property type="entry name" value="SMI1_KNR4"/>
    <property type="match status" value="1"/>
</dbReference>
<protein>
    <submittedName>
        <fullName evidence="3">SMI1/KNR4 family protein</fullName>
    </submittedName>
</protein>
<name>A0A6V7BFT9_9XANT</name>
<dbReference type="GeneID" id="55514458"/>
<dbReference type="Proteomes" id="UP001187425">
    <property type="component" value="Unassembled WGS sequence"/>
</dbReference>
<evidence type="ECO:0000259" key="1">
    <source>
        <dbReference type="Pfam" id="PF09346"/>
    </source>
</evidence>